<evidence type="ECO:0000313" key="1">
    <source>
        <dbReference type="EMBL" id="MEQ2249663.1"/>
    </source>
</evidence>
<gene>
    <name evidence="1" type="ORF">ILYODFUR_031613</name>
</gene>
<protein>
    <submittedName>
        <fullName evidence="1">Uncharacterized protein</fullName>
    </submittedName>
</protein>
<organism evidence="1 2">
    <name type="scientific">Ilyodon furcidens</name>
    <name type="common">goldbreast splitfin</name>
    <dbReference type="NCBI Taxonomy" id="33524"/>
    <lineage>
        <taxon>Eukaryota</taxon>
        <taxon>Metazoa</taxon>
        <taxon>Chordata</taxon>
        <taxon>Craniata</taxon>
        <taxon>Vertebrata</taxon>
        <taxon>Euteleostomi</taxon>
        <taxon>Actinopterygii</taxon>
        <taxon>Neopterygii</taxon>
        <taxon>Teleostei</taxon>
        <taxon>Neoteleostei</taxon>
        <taxon>Acanthomorphata</taxon>
        <taxon>Ovalentaria</taxon>
        <taxon>Atherinomorphae</taxon>
        <taxon>Cyprinodontiformes</taxon>
        <taxon>Goodeidae</taxon>
        <taxon>Ilyodon</taxon>
    </lineage>
</organism>
<keyword evidence="2" id="KW-1185">Reference proteome</keyword>
<accession>A0ABV0UWV7</accession>
<evidence type="ECO:0000313" key="2">
    <source>
        <dbReference type="Proteomes" id="UP001482620"/>
    </source>
</evidence>
<sequence>MKTGSQSLSFYIIDAKEIKMNRSRFDLIVHMRLELDELRSEPHVWCVSAMLIAQRSGVFHADGQPCRGISARMDEQEERTVWGVDLPLCTEPQHLSIRPSGCLLLPGSSQRFTCVYNYCAFLHIFGHFKGFFQ</sequence>
<name>A0ABV0UWV7_9TELE</name>
<comment type="caution">
    <text evidence="1">The sequence shown here is derived from an EMBL/GenBank/DDBJ whole genome shotgun (WGS) entry which is preliminary data.</text>
</comment>
<dbReference type="Proteomes" id="UP001482620">
    <property type="component" value="Unassembled WGS sequence"/>
</dbReference>
<proteinExistence type="predicted"/>
<reference evidence="1 2" key="1">
    <citation type="submission" date="2021-06" db="EMBL/GenBank/DDBJ databases">
        <authorList>
            <person name="Palmer J.M."/>
        </authorList>
    </citation>
    <scope>NUCLEOTIDE SEQUENCE [LARGE SCALE GENOMIC DNA]</scope>
    <source>
        <strain evidence="2">if_2019</strain>
        <tissue evidence="1">Muscle</tissue>
    </source>
</reference>
<dbReference type="EMBL" id="JAHRIQ010086037">
    <property type="protein sequence ID" value="MEQ2249663.1"/>
    <property type="molecule type" value="Genomic_DNA"/>
</dbReference>